<evidence type="ECO:0000256" key="1">
    <source>
        <dbReference type="ARBA" id="ARBA00001974"/>
    </source>
</evidence>
<dbReference type="Pfam" id="PF02771">
    <property type="entry name" value="Acyl-CoA_dh_N"/>
    <property type="match status" value="1"/>
</dbReference>
<keyword evidence="5" id="KW-0560">Oxidoreductase</keyword>
<evidence type="ECO:0000259" key="8">
    <source>
        <dbReference type="Pfam" id="PF02771"/>
    </source>
</evidence>
<comment type="cofactor">
    <cofactor evidence="1 5">
        <name>FAD</name>
        <dbReference type="ChEBI" id="CHEBI:57692"/>
    </cofactor>
</comment>
<dbReference type="PANTHER" id="PTHR43884">
    <property type="entry name" value="ACYL-COA DEHYDROGENASE"/>
    <property type="match status" value="1"/>
</dbReference>
<dbReference type="SUPFAM" id="SSF47203">
    <property type="entry name" value="Acyl-CoA dehydrogenase C-terminal domain-like"/>
    <property type="match status" value="1"/>
</dbReference>
<feature type="domain" description="Acyl-CoA oxidase/dehydrogenase middle" evidence="7">
    <location>
        <begin position="127"/>
        <end position="220"/>
    </location>
</feature>
<evidence type="ECO:0000313" key="10">
    <source>
        <dbReference type="Proteomes" id="UP000037977"/>
    </source>
</evidence>
<comment type="caution">
    <text evidence="9">The sequence shown here is derived from an EMBL/GenBank/DDBJ whole genome shotgun (WGS) entry which is preliminary data.</text>
</comment>
<dbReference type="RefSeq" id="WP_053993570.1">
    <property type="nucleotide sequence ID" value="NZ_CP065643.1"/>
</dbReference>
<dbReference type="GO" id="GO:0050660">
    <property type="term" value="F:flavin adenine dinucleotide binding"/>
    <property type="evidence" value="ECO:0007669"/>
    <property type="project" value="InterPro"/>
</dbReference>
<dbReference type="Gene3D" id="1.10.540.10">
    <property type="entry name" value="Acyl-CoA dehydrogenase/oxidase, N-terminal domain"/>
    <property type="match status" value="1"/>
</dbReference>
<dbReference type="Pfam" id="PF00441">
    <property type="entry name" value="Acyl-CoA_dh_1"/>
    <property type="match status" value="1"/>
</dbReference>
<comment type="similarity">
    <text evidence="2 5">Belongs to the acyl-CoA dehydrogenase family.</text>
</comment>
<dbReference type="OrthoDB" id="9802447at2"/>
<reference evidence="9 10" key="1">
    <citation type="submission" date="2015-07" db="EMBL/GenBank/DDBJ databases">
        <title>Genome sequencing project for genomic taxonomy and phylogenomics of Bacillus-like bacteria.</title>
        <authorList>
            <person name="Liu B."/>
            <person name="Wang J."/>
            <person name="Zhu Y."/>
            <person name="Liu G."/>
            <person name="Chen Q."/>
            <person name="Chen Z."/>
            <person name="Che J."/>
            <person name="Ge C."/>
            <person name="Shi H."/>
            <person name="Pan Z."/>
            <person name="Liu X."/>
        </authorList>
    </citation>
    <scope>NUCLEOTIDE SEQUENCE [LARGE SCALE GENOMIC DNA]</scope>
    <source>
        <strain evidence="9 10">DSM 54</strain>
    </source>
</reference>
<dbReference type="Gene3D" id="2.40.110.10">
    <property type="entry name" value="Butyryl-CoA Dehydrogenase, subunit A, domain 2"/>
    <property type="match status" value="1"/>
</dbReference>
<dbReference type="GO" id="GO:0003995">
    <property type="term" value="F:acyl-CoA dehydrogenase activity"/>
    <property type="evidence" value="ECO:0007669"/>
    <property type="project" value="TreeGrafter"/>
</dbReference>
<dbReference type="InterPro" id="IPR009075">
    <property type="entry name" value="AcylCo_DH/oxidase_C"/>
</dbReference>
<keyword evidence="4 5" id="KW-0274">FAD</keyword>
<dbReference type="Proteomes" id="UP000037977">
    <property type="component" value="Unassembled WGS sequence"/>
</dbReference>
<evidence type="ECO:0000256" key="2">
    <source>
        <dbReference type="ARBA" id="ARBA00009347"/>
    </source>
</evidence>
<dbReference type="PATRIC" id="fig|33935.3.peg.4782"/>
<sequence length="407" mass="44808">MSIVSEKNPYSREYVEEIRQRIRPIIETVIKANAEIIDKEAKFPRENLLSLAKEGWNSVTIDEKWGGLGLGYLGFAIAAEEIGKVDASTALVYAMHVGGAQGIHLYGNDEQKERWLLPIRDGLIGTFSISEKATRGHVWYSLSQAERRAEDYIINAEKSFTTSGGQADFYLLQTRTPDSEDVSDLSFFIVDGKSKGITAQPWKALGVRGNHSGPIRYDDVVVPKRDLLGKEGLGKDIIAEGINPIYLVGLSSAWLGVAQGALDAAVNHVKSAVNKGFNKRLADYQVLRARLAEVQIQITALKAWQLDLARHHDELLAKGESLSLLGREIVEFKVQTTELADFAARVAMEVAGGYGYAEGIFERLYRDARAGIPMAPSNHIGRDQVGKLILDLPLELWGEDKDASTTA</sequence>
<dbReference type="PIRSF" id="PIRSF016578">
    <property type="entry name" value="HsaA"/>
    <property type="match status" value="1"/>
</dbReference>
<keyword evidence="10" id="KW-1185">Reference proteome</keyword>
<keyword evidence="3 5" id="KW-0285">Flavoprotein</keyword>
<gene>
    <name evidence="9" type="ORF">ADM90_02940</name>
</gene>
<evidence type="ECO:0000256" key="3">
    <source>
        <dbReference type="ARBA" id="ARBA00022630"/>
    </source>
</evidence>
<dbReference type="EMBL" id="LGCI01000003">
    <property type="protein sequence ID" value="KOY83861.1"/>
    <property type="molecule type" value="Genomic_DNA"/>
</dbReference>
<dbReference type="InterPro" id="IPR037069">
    <property type="entry name" value="AcylCoA_DH/ox_N_sf"/>
</dbReference>
<dbReference type="PANTHER" id="PTHR43884:SF12">
    <property type="entry name" value="ISOVALERYL-COA DEHYDROGENASE, MITOCHONDRIAL-RELATED"/>
    <property type="match status" value="1"/>
</dbReference>
<accession>A0A0N0UXD1</accession>
<protein>
    <submittedName>
        <fullName evidence="9">Acyl-CoA dehydrogenase</fullName>
    </submittedName>
</protein>
<dbReference type="InterPro" id="IPR009100">
    <property type="entry name" value="AcylCoA_DH/oxidase_NM_dom_sf"/>
</dbReference>
<dbReference type="InterPro" id="IPR013786">
    <property type="entry name" value="AcylCoA_DH/ox_N"/>
</dbReference>
<dbReference type="InterPro" id="IPR036250">
    <property type="entry name" value="AcylCo_DH-like_C"/>
</dbReference>
<dbReference type="STRING" id="33935.ADM90_02940"/>
<feature type="domain" description="Acyl-CoA dehydrogenase/oxidase N-terminal" evidence="8">
    <location>
        <begin position="16"/>
        <end position="121"/>
    </location>
</feature>
<name>A0A0N0UXD1_9BACI</name>
<organism evidence="9 10">
    <name type="scientific">Lysinibacillus macroides</name>
    <dbReference type="NCBI Taxonomy" id="33935"/>
    <lineage>
        <taxon>Bacteria</taxon>
        <taxon>Bacillati</taxon>
        <taxon>Bacillota</taxon>
        <taxon>Bacilli</taxon>
        <taxon>Bacillales</taxon>
        <taxon>Bacillaceae</taxon>
        <taxon>Lysinibacillus</taxon>
    </lineage>
</organism>
<evidence type="ECO:0000259" key="7">
    <source>
        <dbReference type="Pfam" id="PF02770"/>
    </source>
</evidence>
<proteinExistence type="inferred from homology"/>
<feature type="domain" description="Acyl-CoA dehydrogenase/oxidase C-terminal" evidence="6">
    <location>
        <begin position="250"/>
        <end position="387"/>
    </location>
</feature>
<dbReference type="Gene3D" id="1.20.140.10">
    <property type="entry name" value="Butyryl-CoA Dehydrogenase, subunit A, domain 3"/>
    <property type="match status" value="1"/>
</dbReference>
<dbReference type="SUPFAM" id="SSF56645">
    <property type="entry name" value="Acyl-CoA dehydrogenase NM domain-like"/>
    <property type="match status" value="1"/>
</dbReference>
<dbReference type="Pfam" id="PF02770">
    <property type="entry name" value="Acyl-CoA_dh_M"/>
    <property type="match status" value="1"/>
</dbReference>
<evidence type="ECO:0000256" key="4">
    <source>
        <dbReference type="ARBA" id="ARBA00022827"/>
    </source>
</evidence>
<evidence type="ECO:0000259" key="6">
    <source>
        <dbReference type="Pfam" id="PF00441"/>
    </source>
</evidence>
<dbReference type="InterPro" id="IPR006091">
    <property type="entry name" value="Acyl-CoA_Oxase/DH_mid-dom"/>
</dbReference>
<dbReference type="AlphaFoldDB" id="A0A0N0UXD1"/>
<dbReference type="InterPro" id="IPR046373">
    <property type="entry name" value="Acyl-CoA_Oxase/DH_mid-dom_sf"/>
</dbReference>
<evidence type="ECO:0000313" key="9">
    <source>
        <dbReference type="EMBL" id="KOY83861.1"/>
    </source>
</evidence>
<evidence type="ECO:0000256" key="5">
    <source>
        <dbReference type="RuleBase" id="RU362125"/>
    </source>
</evidence>